<dbReference type="Gene3D" id="1.10.10.10">
    <property type="entry name" value="Winged helix-like DNA-binding domain superfamily/Winged helix DNA-binding domain"/>
    <property type="match status" value="1"/>
</dbReference>
<feature type="domain" description="Metallo-beta-lactamase" evidence="1">
    <location>
        <begin position="30"/>
        <end position="209"/>
    </location>
</feature>
<dbReference type="InterPro" id="IPR036388">
    <property type="entry name" value="WH-like_DNA-bd_sf"/>
</dbReference>
<evidence type="ECO:0000313" key="3">
    <source>
        <dbReference type="Proteomes" id="UP000277498"/>
    </source>
</evidence>
<dbReference type="CDD" id="cd16278">
    <property type="entry name" value="metallo-hydrolase-like_MBL-fold"/>
    <property type="match status" value="1"/>
</dbReference>
<sequence length="296" mass="31138">MSEYSAPLVPEDLPLRLVRAENPSPMTGPGTNTFLLGQGEVMVIDPGPALPGHLAAILAALDPGERIAAILVTHPHLDHSALAPALAGASGARIYGFGPAGSGRSPLMRHLAKAGLGGGEGVDHGFAPDLRLAGGEALDLAGERIEVVHTPGHMAEHLAFGWNGILFCGDHVMAWSTSLVSPPDGDMGAYLASLHALREARWRRWLPAHGDPVGDPAARLTELIAHRAAREARILEELARAPGTVETLTPRIYHDTPPALWPAAGRNLLAHLADLITRGIVTGTGWPGPEAVFRRI</sequence>
<proteinExistence type="predicted"/>
<dbReference type="Pfam" id="PF17778">
    <property type="entry name" value="WHD_BLACT"/>
    <property type="match status" value="1"/>
</dbReference>
<dbReference type="AlphaFoldDB" id="A0A3P5XVC1"/>
<dbReference type="RefSeq" id="WP_233352268.1">
    <property type="nucleotide sequence ID" value="NZ_UXAW01000090.1"/>
</dbReference>
<gene>
    <name evidence="2" type="ORF">XINFAN_03288</name>
</gene>
<dbReference type="GO" id="GO:0016787">
    <property type="term" value="F:hydrolase activity"/>
    <property type="evidence" value="ECO:0007669"/>
    <property type="project" value="UniProtKB-KW"/>
</dbReference>
<dbReference type="EMBL" id="UXAW01000090">
    <property type="protein sequence ID" value="VDC32045.1"/>
    <property type="molecule type" value="Genomic_DNA"/>
</dbReference>
<reference evidence="2 3" key="1">
    <citation type="submission" date="2018-11" db="EMBL/GenBank/DDBJ databases">
        <authorList>
            <person name="Criscuolo A."/>
        </authorList>
    </citation>
    <scope>NUCLEOTIDE SEQUENCE [LARGE SCALE GENOMIC DNA]</scope>
    <source>
        <strain evidence="2">ACIP111625</strain>
    </source>
</reference>
<protein>
    <submittedName>
        <fullName evidence="2">Hydroxyacylglutathione hydrolase</fullName>
    </submittedName>
</protein>
<dbReference type="InterPro" id="IPR001279">
    <property type="entry name" value="Metallo-B-lactamas"/>
</dbReference>
<organism evidence="2 3">
    <name type="scientific">Pseudogemmobacter humi</name>
    <dbReference type="NCBI Taxonomy" id="2483812"/>
    <lineage>
        <taxon>Bacteria</taxon>
        <taxon>Pseudomonadati</taxon>
        <taxon>Pseudomonadota</taxon>
        <taxon>Alphaproteobacteria</taxon>
        <taxon>Rhodobacterales</taxon>
        <taxon>Paracoccaceae</taxon>
        <taxon>Pseudogemmobacter</taxon>
    </lineage>
</organism>
<dbReference type="Proteomes" id="UP000277498">
    <property type="component" value="Unassembled WGS sequence"/>
</dbReference>
<dbReference type="SMART" id="SM00849">
    <property type="entry name" value="Lactamase_B"/>
    <property type="match status" value="1"/>
</dbReference>
<dbReference type="Pfam" id="PF00753">
    <property type="entry name" value="Lactamase_B"/>
    <property type="match status" value="1"/>
</dbReference>
<accession>A0A3P5XVC1</accession>
<evidence type="ECO:0000259" key="1">
    <source>
        <dbReference type="SMART" id="SM00849"/>
    </source>
</evidence>
<name>A0A3P5XVC1_9RHOB</name>
<dbReference type="InterPro" id="IPR041516">
    <property type="entry name" value="LACTB2_WH"/>
</dbReference>
<keyword evidence="3" id="KW-1185">Reference proteome</keyword>
<dbReference type="Gene3D" id="3.60.15.10">
    <property type="entry name" value="Ribonuclease Z/Hydroxyacylglutathione hydrolase-like"/>
    <property type="match status" value="1"/>
</dbReference>
<dbReference type="InterPro" id="IPR036866">
    <property type="entry name" value="RibonucZ/Hydroxyglut_hydro"/>
</dbReference>
<keyword evidence="2" id="KW-0378">Hydrolase</keyword>
<evidence type="ECO:0000313" key="2">
    <source>
        <dbReference type="EMBL" id="VDC32045.1"/>
    </source>
</evidence>
<dbReference type="InterPro" id="IPR050662">
    <property type="entry name" value="Sec-metab_biosynth-thioest"/>
</dbReference>
<dbReference type="PANTHER" id="PTHR23131:SF0">
    <property type="entry name" value="ENDORIBONUCLEASE LACTB2"/>
    <property type="match status" value="1"/>
</dbReference>
<dbReference type="SUPFAM" id="SSF56281">
    <property type="entry name" value="Metallo-hydrolase/oxidoreductase"/>
    <property type="match status" value="1"/>
</dbReference>
<dbReference type="PANTHER" id="PTHR23131">
    <property type="entry name" value="ENDORIBONUCLEASE LACTB2"/>
    <property type="match status" value="1"/>
</dbReference>